<dbReference type="InterPro" id="IPR025166">
    <property type="entry name" value="Integrase_DNA_bind_dom"/>
</dbReference>
<evidence type="ECO:0000256" key="2">
    <source>
        <dbReference type="ARBA" id="ARBA00022908"/>
    </source>
</evidence>
<keyword evidence="5" id="KW-1179">Viral genome integration</keyword>
<protein>
    <recommendedName>
        <fullName evidence="7">Tyr recombinase domain-containing protein</fullName>
    </recommendedName>
</protein>
<dbReference type="GO" id="GO:0003677">
    <property type="term" value="F:DNA binding"/>
    <property type="evidence" value="ECO:0007669"/>
    <property type="project" value="UniProtKB-KW"/>
</dbReference>
<evidence type="ECO:0000256" key="1">
    <source>
        <dbReference type="ARBA" id="ARBA00008857"/>
    </source>
</evidence>
<evidence type="ECO:0000313" key="8">
    <source>
        <dbReference type="EMBL" id="SVB92185.1"/>
    </source>
</evidence>
<keyword evidence="3" id="KW-0238">DNA-binding</keyword>
<dbReference type="Gene3D" id="3.30.160.390">
    <property type="entry name" value="Integrase, DNA-binding domain"/>
    <property type="match status" value="1"/>
</dbReference>
<dbReference type="GO" id="GO:0046718">
    <property type="term" value="P:symbiont entry into host cell"/>
    <property type="evidence" value="ECO:0007669"/>
    <property type="project" value="UniProtKB-KW"/>
</dbReference>
<dbReference type="EMBL" id="UINC01063985">
    <property type="protein sequence ID" value="SVB92185.1"/>
    <property type="molecule type" value="Genomic_DNA"/>
</dbReference>
<keyword evidence="6" id="KW-1160">Virus entry into host cell</keyword>
<dbReference type="Pfam" id="PF13356">
    <property type="entry name" value="Arm-DNA-bind_3"/>
    <property type="match status" value="1"/>
</dbReference>
<dbReference type="PANTHER" id="PTHR30629">
    <property type="entry name" value="PROPHAGE INTEGRASE"/>
    <property type="match status" value="1"/>
</dbReference>
<proteinExistence type="inferred from homology"/>
<dbReference type="Gene3D" id="1.10.150.130">
    <property type="match status" value="1"/>
</dbReference>
<comment type="similarity">
    <text evidence="1">Belongs to the 'phage' integrase family.</text>
</comment>
<dbReference type="GO" id="GO:0044826">
    <property type="term" value="P:viral genome integration into host DNA"/>
    <property type="evidence" value="ECO:0007669"/>
    <property type="project" value="UniProtKB-KW"/>
</dbReference>
<dbReference type="AlphaFoldDB" id="A0A382HYG8"/>
<dbReference type="PROSITE" id="PS51898">
    <property type="entry name" value="TYR_RECOMBINASE"/>
    <property type="match status" value="1"/>
</dbReference>
<evidence type="ECO:0000256" key="5">
    <source>
        <dbReference type="ARBA" id="ARBA00023195"/>
    </source>
</evidence>
<feature type="domain" description="Tyr recombinase" evidence="7">
    <location>
        <begin position="207"/>
        <end position="386"/>
    </location>
</feature>
<dbReference type="InterPro" id="IPR050808">
    <property type="entry name" value="Phage_Integrase"/>
</dbReference>
<dbReference type="Gene3D" id="1.10.443.10">
    <property type="entry name" value="Intergrase catalytic core"/>
    <property type="match status" value="1"/>
</dbReference>
<dbReference type="InterPro" id="IPR038488">
    <property type="entry name" value="Integrase_DNA-bd_sf"/>
</dbReference>
<dbReference type="InterPro" id="IPR011010">
    <property type="entry name" value="DNA_brk_join_enz"/>
</dbReference>
<dbReference type="InterPro" id="IPR013762">
    <property type="entry name" value="Integrase-like_cat_sf"/>
</dbReference>
<dbReference type="PANTHER" id="PTHR30629:SF2">
    <property type="entry name" value="PROPHAGE INTEGRASE INTS-RELATED"/>
    <property type="match status" value="1"/>
</dbReference>
<sequence>MLLTTKAIENAKKKDKQYFLKDGGGLRVAVNPTGSKIFQHRIRWKLKGKWKEVVRTLGEFPQHSLKEARNWRDKNNEYKAKGLLPPKKYDIINQVGNDGITFKEVFVMWFDKMKKNGNWKPSYSIDVQQRADMYLLPPLGDKPIDAIDTKMLIDLLLKIDEQGKHDTREKIQSIVTRILSHAVAMQLTKSNPSREISSDLFSKKNKENFTFVSAPKEIKLLLSMLEQAVGTPQVTIALNIAPHVFLRPSELAGLRWSEIHWDEKLIRIPAERMKIDKKPHIVPMSNHVVEVLTKLKDSNLDSTLCFPSPLKNSRPISTNSMLQAMRKVGVEKDVSTIHGFRHMASTTLNEKGYSKDAIELQIAHEIPGVRGVYNHAQYLEERKPMMEDWSNYLDNLQGNAPSIETLDIDENIEKLKANIDRLTRR</sequence>
<dbReference type="SUPFAM" id="SSF56349">
    <property type="entry name" value="DNA breaking-rejoining enzymes"/>
    <property type="match status" value="1"/>
</dbReference>
<keyword evidence="4" id="KW-0233">DNA recombination</keyword>
<dbReference type="GO" id="GO:0006310">
    <property type="term" value="P:DNA recombination"/>
    <property type="evidence" value="ECO:0007669"/>
    <property type="project" value="UniProtKB-KW"/>
</dbReference>
<evidence type="ECO:0000259" key="7">
    <source>
        <dbReference type="PROSITE" id="PS51898"/>
    </source>
</evidence>
<name>A0A382HYG8_9ZZZZ</name>
<dbReference type="InterPro" id="IPR002104">
    <property type="entry name" value="Integrase_catalytic"/>
</dbReference>
<reference evidence="8" key="1">
    <citation type="submission" date="2018-05" db="EMBL/GenBank/DDBJ databases">
        <authorList>
            <person name="Lanie J.A."/>
            <person name="Ng W.-L."/>
            <person name="Kazmierczak K.M."/>
            <person name="Andrzejewski T.M."/>
            <person name="Davidsen T.M."/>
            <person name="Wayne K.J."/>
            <person name="Tettelin H."/>
            <person name="Glass J.I."/>
            <person name="Rusch D."/>
            <person name="Podicherti R."/>
            <person name="Tsui H.-C.T."/>
            <person name="Winkler M.E."/>
        </authorList>
    </citation>
    <scope>NUCLEOTIDE SEQUENCE</scope>
</reference>
<dbReference type="GO" id="GO:0075713">
    <property type="term" value="P:establishment of integrated proviral latency"/>
    <property type="evidence" value="ECO:0007669"/>
    <property type="project" value="UniProtKB-KW"/>
</dbReference>
<accession>A0A382HYG8</accession>
<dbReference type="GO" id="GO:0015074">
    <property type="term" value="P:DNA integration"/>
    <property type="evidence" value="ECO:0007669"/>
    <property type="project" value="UniProtKB-KW"/>
</dbReference>
<dbReference type="CDD" id="cd00801">
    <property type="entry name" value="INT_P4_C"/>
    <property type="match status" value="1"/>
</dbReference>
<evidence type="ECO:0000256" key="6">
    <source>
        <dbReference type="ARBA" id="ARBA00023296"/>
    </source>
</evidence>
<dbReference type="Pfam" id="PF22022">
    <property type="entry name" value="Phage_int_M"/>
    <property type="match status" value="1"/>
</dbReference>
<gene>
    <name evidence="8" type="ORF">METZ01_LOCUS245039</name>
</gene>
<dbReference type="InterPro" id="IPR053876">
    <property type="entry name" value="Phage_int_M"/>
</dbReference>
<dbReference type="InterPro" id="IPR010998">
    <property type="entry name" value="Integrase_recombinase_N"/>
</dbReference>
<evidence type="ECO:0000256" key="4">
    <source>
        <dbReference type="ARBA" id="ARBA00023172"/>
    </source>
</evidence>
<dbReference type="Pfam" id="PF00589">
    <property type="entry name" value="Phage_integrase"/>
    <property type="match status" value="1"/>
</dbReference>
<keyword evidence="2" id="KW-0229">DNA integration</keyword>
<evidence type="ECO:0000256" key="3">
    <source>
        <dbReference type="ARBA" id="ARBA00023125"/>
    </source>
</evidence>
<organism evidence="8">
    <name type="scientific">marine metagenome</name>
    <dbReference type="NCBI Taxonomy" id="408172"/>
    <lineage>
        <taxon>unclassified sequences</taxon>
        <taxon>metagenomes</taxon>
        <taxon>ecological metagenomes</taxon>
    </lineage>
</organism>